<proteinExistence type="predicted"/>
<gene>
    <name evidence="1" type="ORF">MNBD_GAMMA12-3785</name>
</gene>
<reference evidence="1" key="1">
    <citation type="submission" date="2018-06" db="EMBL/GenBank/DDBJ databases">
        <authorList>
            <person name="Zhirakovskaya E."/>
        </authorList>
    </citation>
    <scope>NUCLEOTIDE SEQUENCE</scope>
</reference>
<dbReference type="EMBL" id="UOFL01000148">
    <property type="protein sequence ID" value="VAW78346.1"/>
    <property type="molecule type" value="Genomic_DNA"/>
</dbReference>
<protein>
    <submittedName>
        <fullName evidence="1">Uncharacterized protein</fullName>
    </submittedName>
</protein>
<name>A0A3B0ZC95_9ZZZZ</name>
<accession>A0A3B0ZC95</accession>
<dbReference type="AlphaFoldDB" id="A0A3B0ZC95"/>
<organism evidence="1">
    <name type="scientific">hydrothermal vent metagenome</name>
    <dbReference type="NCBI Taxonomy" id="652676"/>
    <lineage>
        <taxon>unclassified sequences</taxon>
        <taxon>metagenomes</taxon>
        <taxon>ecological metagenomes</taxon>
    </lineage>
</organism>
<sequence>MRITDQSKQEIVAAFKRDNRDEIESISLAPCVRLVVGVPDDTYLKYILCQVDSDCCILHLWTPFNF</sequence>
<evidence type="ECO:0000313" key="1">
    <source>
        <dbReference type="EMBL" id="VAW78346.1"/>
    </source>
</evidence>